<evidence type="ECO:0000256" key="2">
    <source>
        <dbReference type="ARBA" id="ARBA00022505"/>
    </source>
</evidence>
<organism evidence="9 10">
    <name type="scientific">Nocardioides currus</name>
    <dbReference type="NCBI Taxonomy" id="2133958"/>
    <lineage>
        <taxon>Bacteria</taxon>
        <taxon>Bacillati</taxon>
        <taxon>Actinomycetota</taxon>
        <taxon>Actinomycetes</taxon>
        <taxon>Propionibacteriales</taxon>
        <taxon>Nocardioidaceae</taxon>
        <taxon>Nocardioides</taxon>
    </lineage>
</organism>
<name>A0A2R7Z0Q8_9ACTN</name>
<sequence length="391" mass="41458">MGAVARGVRRHHHLQRQLPRPHPDDAHADLRHPPERPGRGPRAEPRDARGLGRRARPAPRPLAGHPVTAGLHVDLTVPGRASVRLDAGPGTVVAVIGPNGAGKSSLVRALAGLVPADGTAVLDGTDLLRLPARDREVGLVFQGQLLFPHLSALDNVAFGPRARGRARREADAAAQRLLDTFGVGHLGHRRPRELSGGQAQRVAIARALATEPRLLLLDEPFAGLDVTVAMALRIELAQHLADFDGVAILVTHEAIDALTLADQVLVLDGGTVAQRGTPQDVAARPATDHVARLVGVNLVRGAEEFTTFSPRDVTVSLRRPEGSARLRWSGSIASAQQHGDAVRLLVDSEPALLADVTPQAATELGLAPGREVWLSVKATAVSRYAAHPDDR</sequence>
<dbReference type="PROSITE" id="PS51866">
    <property type="entry name" value="MOP"/>
    <property type="match status" value="1"/>
</dbReference>
<feature type="compositionally biased region" description="Basic and acidic residues" evidence="6">
    <location>
        <begin position="21"/>
        <end position="50"/>
    </location>
</feature>
<feature type="domain" description="ABC transporter" evidence="7">
    <location>
        <begin position="62"/>
        <end position="294"/>
    </location>
</feature>
<dbReference type="Pfam" id="PF00005">
    <property type="entry name" value="ABC_tran"/>
    <property type="match status" value="1"/>
</dbReference>
<accession>A0A2R7Z0Q8</accession>
<dbReference type="InterPro" id="IPR005116">
    <property type="entry name" value="Transp-assoc_OB_typ1"/>
</dbReference>
<dbReference type="InterPro" id="IPR017871">
    <property type="entry name" value="ABC_transporter-like_CS"/>
</dbReference>
<evidence type="ECO:0000256" key="6">
    <source>
        <dbReference type="SAM" id="MobiDB-lite"/>
    </source>
</evidence>
<evidence type="ECO:0000256" key="4">
    <source>
        <dbReference type="ARBA" id="ARBA00022840"/>
    </source>
</evidence>
<keyword evidence="10" id="KW-1185">Reference proteome</keyword>
<evidence type="ECO:0000259" key="7">
    <source>
        <dbReference type="PROSITE" id="PS50893"/>
    </source>
</evidence>
<dbReference type="Gene3D" id="2.40.50.100">
    <property type="match status" value="1"/>
</dbReference>
<dbReference type="InterPro" id="IPR027417">
    <property type="entry name" value="P-loop_NTPase"/>
</dbReference>
<dbReference type="GO" id="GO:0005524">
    <property type="term" value="F:ATP binding"/>
    <property type="evidence" value="ECO:0007669"/>
    <property type="project" value="UniProtKB-KW"/>
</dbReference>
<keyword evidence="2 5" id="KW-0500">Molybdenum</keyword>
<protein>
    <submittedName>
        <fullName evidence="9">ABC transporter ATP-binding protein</fullName>
    </submittedName>
</protein>
<evidence type="ECO:0000256" key="5">
    <source>
        <dbReference type="PROSITE-ProRule" id="PRU01213"/>
    </source>
</evidence>
<reference evidence="9 10" key="1">
    <citation type="submission" date="2018-03" db="EMBL/GenBank/DDBJ databases">
        <authorList>
            <person name="Keele B.F."/>
        </authorList>
    </citation>
    <scope>NUCLEOTIDE SEQUENCE [LARGE SCALE GENOMIC DNA]</scope>
    <source>
        <strain evidence="9 10">IB-3</strain>
    </source>
</reference>
<dbReference type="PANTHER" id="PTHR42781:SF4">
    <property type="entry name" value="SPERMIDINE_PUTRESCINE IMPORT ATP-BINDING PROTEIN POTA"/>
    <property type="match status" value="1"/>
</dbReference>
<dbReference type="InterPro" id="IPR050093">
    <property type="entry name" value="ABC_SmlMolc_Importer"/>
</dbReference>
<comment type="caution">
    <text evidence="9">The sequence shown here is derived from an EMBL/GenBank/DDBJ whole genome shotgun (WGS) entry which is preliminary data.</text>
</comment>
<dbReference type="SUPFAM" id="SSF52540">
    <property type="entry name" value="P-loop containing nucleoside triphosphate hydrolases"/>
    <property type="match status" value="1"/>
</dbReference>
<dbReference type="InterPro" id="IPR003593">
    <property type="entry name" value="AAA+_ATPase"/>
</dbReference>
<keyword evidence="4 9" id="KW-0067">ATP-binding</keyword>
<evidence type="ECO:0000313" key="10">
    <source>
        <dbReference type="Proteomes" id="UP000244867"/>
    </source>
</evidence>
<dbReference type="Pfam" id="PF03459">
    <property type="entry name" value="TOBE"/>
    <property type="match status" value="1"/>
</dbReference>
<feature type="region of interest" description="Disordered" evidence="6">
    <location>
        <begin position="1"/>
        <end position="67"/>
    </location>
</feature>
<dbReference type="GO" id="GO:0015689">
    <property type="term" value="P:molybdate ion transport"/>
    <property type="evidence" value="ECO:0007669"/>
    <property type="project" value="InterPro"/>
</dbReference>
<dbReference type="PROSITE" id="PS50893">
    <property type="entry name" value="ABC_TRANSPORTER_2"/>
    <property type="match status" value="1"/>
</dbReference>
<evidence type="ECO:0000259" key="8">
    <source>
        <dbReference type="PROSITE" id="PS51866"/>
    </source>
</evidence>
<evidence type="ECO:0000256" key="1">
    <source>
        <dbReference type="ARBA" id="ARBA00022448"/>
    </source>
</evidence>
<dbReference type="AlphaFoldDB" id="A0A2R7Z0Q8"/>
<dbReference type="OrthoDB" id="3180400at2"/>
<feature type="domain" description="Mop" evidence="8">
    <location>
        <begin position="321"/>
        <end position="385"/>
    </location>
</feature>
<keyword evidence="1" id="KW-0813">Transport</keyword>
<dbReference type="PANTHER" id="PTHR42781">
    <property type="entry name" value="SPERMIDINE/PUTRESCINE IMPORT ATP-BINDING PROTEIN POTA"/>
    <property type="match status" value="1"/>
</dbReference>
<dbReference type="SMART" id="SM00382">
    <property type="entry name" value="AAA"/>
    <property type="match status" value="1"/>
</dbReference>
<gene>
    <name evidence="9" type="ORF">C7S10_00170</name>
</gene>
<dbReference type="InterPro" id="IPR003439">
    <property type="entry name" value="ABC_transporter-like_ATP-bd"/>
</dbReference>
<evidence type="ECO:0000256" key="3">
    <source>
        <dbReference type="ARBA" id="ARBA00022741"/>
    </source>
</evidence>
<dbReference type="GO" id="GO:0016887">
    <property type="term" value="F:ATP hydrolysis activity"/>
    <property type="evidence" value="ECO:0007669"/>
    <property type="project" value="InterPro"/>
</dbReference>
<dbReference type="InterPro" id="IPR004606">
    <property type="entry name" value="Mop_domain"/>
</dbReference>
<evidence type="ECO:0000313" key="9">
    <source>
        <dbReference type="EMBL" id="PUA82217.1"/>
    </source>
</evidence>
<dbReference type="Proteomes" id="UP000244867">
    <property type="component" value="Unassembled WGS sequence"/>
</dbReference>
<dbReference type="SUPFAM" id="SSF50331">
    <property type="entry name" value="MOP-like"/>
    <property type="match status" value="1"/>
</dbReference>
<dbReference type="Gene3D" id="3.40.50.300">
    <property type="entry name" value="P-loop containing nucleotide triphosphate hydrolases"/>
    <property type="match status" value="1"/>
</dbReference>
<dbReference type="InterPro" id="IPR008995">
    <property type="entry name" value="Mo/tungstate-bd_C_term_dom"/>
</dbReference>
<dbReference type="PROSITE" id="PS00211">
    <property type="entry name" value="ABC_TRANSPORTER_1"/>
    <property type="match status" value="1"/>
</dbReference>
<dbReference type="EMBL" id="PYXZ01000001">
    <property type="protein sequence ID" value="PUA82217.1"/>
    <property type="molecule type" value="Genomic_DNA"/>
</dbReference>
<proteinExistence type="predicted"/>
<keyword evidence="3" id="KW-0547">Nucleotide-binding</keyword>